<dbReference type="PANTHER" id="PTHR43394:SF1">
    <property type="entry name" value="ATP-BINDING CASSETTE SUB-FAMILY B MEMBER 10, MITOCHONDRIAL"/>
    <property type="match status" value="1"/>
</dbReference>
<comment type="caution">
    <text evidence="10">The sequence shown here is derived from an EMBL/GenBank/DDBJ whole genome shotgun (WGS) entry which is preliminary data.</text>
</comment>
<keyword evidence="11" id="KW-1185">Reference proteome</keyword>
<dbReference type="Gene3D" id="3.40.50.300">
    <property type="entry name" value="P-loop containing nucleotide triphosphate hydrolases"/>
    <property type="match status" value="1"/>
</dbReference>
<dbReference type="InterPro" id="IPR039421">
    <property type="entry name" value="Type_1_exporter"/>
</dbReference>
<dbReference type="SUPFAM" id="SSF52540">
    <property type="entry name" value="P-loop containing nucleoside triphosphate hydrolases"/>
    <property type="match status" value="1"/>
</dbReference>
<sequence>MSATNSAGQNVLQFVTGLLKKIPKGRGRFALALVLAVGATASSISLMAVSAWLLSRAAEHPPVLYLLAAAVGVRFFGIARGVLRYIERLVSHDLALRMQGSLRQIVYSKLARTTTLGGRHGDLLVRVTADVEAIMDLIVRVALPFCSASFVLIGTSVALGLFNPLFGIVLLICSIFSGIVVPWLAQRATLAADRAAVPMRGEMGNQVREIARCAADLTAYGRGEEALAKLERSDAKLTEAEGRGAWTQGVAGGFQLLATGIAVAAALLIGGQAVADGTLLARDLAVLALTPLALHESFADLAKAGQTLTRAKNSLARVLDVLEAENIGVGDRDFDSDDDREGLKLNDLAVGWPDDATLLSDINLTIEPGQKVAITGPSGLGKTTLAATVMGLIPAHEGSIEAPERISYLAQDSHIFATTLAENVKIGNRDATDEQVKTALKRAGLDLSPKRIVGEEGATLSGGEAQRVALARILVAEPKASLVILDEPTEHLDHETSTKLLDDLFRELSDSTLLVITHDEDMIERCEREVSLLTWAGNALRR</sequence>
<evidence type="ECO:0000313" key="11">
    <source>
        <dbReference type="Proteomes" id="UP000014417"/>
    </source>
</evidence>
<dbReference type="Pfam" id="PF00005">
    <property type="entry name" value="ABC_tran"/>
    <property type="match status" value="1"/>
</dbReference>
<dbReference type="PATRIC" id="fig|883161.3.peg.2047"/>
<evidence type="ECO:0000256" key="4">
    <source>
        <dbReference type="ARBA" id="ARBA00022840"/>
    </source>
</evidence>
<evidence type="ECO:0000256" key="7">
    <source>
        <dbReference type="SAM" id="Phobius"/>
    </source>
</evidence>
<dbReference type="InterPro" id="IPR003593">
    <property type="entry name" value="AAA+_ATPase"/>
</dbReference>
<feature type="transmembrane region" description="Helical" evidence="7">
    <location>
        <begin position="29"/>
        <end position="52"/>
    </location>
</feature>
<protein>
    <submittedName>
        <fullName evidence="10">Thiol reductant ABC exporter, CydC subunit</fullName>
    </submittedName>
</protein>
<feature type="transmembrane region" description="Helical" evidence="7">
    <location>
        <begin position="165"/>
        <end position="185"/>
    </location>
</feature>
<dbReference type="InterPro" id="IPR014223">
    <property type="entry name" value="ABC_CydC/D"/>
</dbReference>
<evidence type="ECO:0000256" key="2">
    <source>
        <dbReference type="ARBA" id="ARBA00022692"/>
    </source>
</evidence>
<evidence type="ECO:0000256" key="3">
    <source>
        <dbReference type="ARBA" id="ARBA00022741"/>
    </source>
</evidence>
<dbReference type="InterPro" id="IPR003439">
    <property type="entry name" value="ABC_transporter-like_ATP-bd"/>
</dbReference>
<dbReference type="GO" id="GO:0045454">
    <property type="term" value="P:cell redox homeostasis"/>
    <property type="evidence" value="ECO:0007669"/>
    <property type="project" value="InterPro"/>
</dbReference>
<dbReference type="CDD" id="cd03228">
    <property type="entry name" value="ABCC_MRP_Like"/>
    <property type="match status" value="1"/>
</dbReference>
<dbReference type="STRING" id="883161.HMPREF9306_02056"/>
<dbReference type="PROSITE" id="PS50929">
    <property type="entry name" value="ABC_TM1F"/>
    <property type="match status" value="1"/>
</dbReference>
<keyword evidence="2 7" id="KW-0812">Transmembrane</keyword>
<dbReference type="GO" id="GO:0005886">
    <property type="term" value="C:plasma membrane"/>
    <property type="evidence" value="ECO:0007669"/>
    <property type="project" value="UniProtKB-SubCell"/>
</dbReference>
<evidence type="ECO:0000259" key="8">
    <source>
        <dbReference type="PROSITE" id="PS50893"/>
    </source>
</evidence>
<dbReference type="Gene3D" id="1.20.1560.10">
    <property type="entry name" value="ABC transporter type 1, transmembrane domain"/>
    <property type="match status" value="1"/>
</dbReference>
<keyword evidence="6 7" id="KW-0472">Membrane</keyword>
<evidence type="ECO:0000259" key="9">
    <source>
        <dbReference type="PROSITE" id="PS50929"/>
    </source>
</evidence>
<feature type="transmembrane region" description="Helical" evidence="7">
    <location>
        <begin position="64"/>
        <end position="83"/>
    </location>
</feature>
<dbReference type="NCBIfam" id="TIGR02868">
    <property type="entry name" value="CydC"/>
    <property type="match status" value="1"/>
</dbReference>
<feature type="transmembrane region" description="Helical" evidence="7">
    <location>
        <begin position="137"/>
        <end position="159"/>
    </location>
</feature>
<dbReference type="PROSITE" id="PS00211">
    <property type="entry name" value="ABC_TRANSPORTER_1"/>
    <property type="match status" value="1"/>
</dbReference>
<dbReference type="AlphaFoldDB" id="S2WXH7"/>
<keyword evidence="5 7" id="KW-1133">Transmembrane helix</keyword>
<name>S2WXH7_9ACTN</name>
<dbReference type="SMART" id="SM00382">
    <property type="entry name" value="AAA"/>
    <property type="match status" value="1"/>
</dbReference>
<proteinExistence type="predicted"/>
<dbReference type="HOGENOM" id="CLU_000604_84_9_11"/>
<dbReference type="RefSeq" id="WP_016456859.1">
    <property type="nucleotide sequence ID" value="NZ_KE150269.1"/>
</dbReference>
<dbReference type="GO" id="GO:0015421">
    <property type="term" value="F:ABC-type oligopeptide transporter activity"/>
    <property type="evidence" value="ECO:0007669"/>
    <property type="project" value="TreeGrafter"/>
</dbReference>
<feature type="domain" description="ABC transporter" evidence="8">
    <location>
        <begin position="343"/>
        <end position="540"/>
    </location>
</feature>
<dbReference type="Pfam" id="PF00664">
    <property type="entry name" value="ABC_membrane"/>
    <property type="match status" value="1"/>
</dbReference>
<dbReference type="InterPro" id="IPR011527">
    <property type="entry name" value="ABC1_TM_dom"/>
</dbReference>
<organism evidence="10 11">
    <name type="scientific">Propionimicrobium lymphophilum ACS-093-V-SCH5</name>
    <dbReference type="NCBI Taxonomy" id="883161"/>
    <lineage>
        <taxon>Bacteria</taxon>
        <taxon>Bacillati</taxon>
        <taxon>Actinomycetota</taxon>
        <taxon>Actinomycetes</taxon>
        <taxon>Propionibacteriales</taxon>
        <taxon>Propionibacteriaceae</taxon>
        <taxon>Propionimicrobium</taxon>
    </lineage>
</organism>
<dbReference type="PROSITE" id="PS50893">
    <property type="entry name" value="ABC_TRANSPORTER_2"/>
    <property type="match status" value="1"/>
</dbReference>
<dbReference type="GO" id="GO:0016887">
    <property type="term" value="F:ATP hydrolysis activity"/>
    <property type="evidence" value="ECO:0007669"/>
    <property type="project" value="InterPro"/>
</dbReference>
<dbReference type="PANTHER" id="PTHR43394">
    <property type="entry name" value="ATP-DEPENDENT PERMEASE MDL1, MITOCHONDRIAL"/>
    <property type="match status" value="1"/>
</dbReference>
<reference evidence="10 11" key="1">
    <citation type="submission" date="2013-04" db="EMBL/GenBank/DDBJ databases">
        <title>The Genome Sequence of Propionimicrobium lymphophilum ACS-093-V-SCH5.</title>
        <authorList>
            <consortium name="The Broad Institute Genomics Platform"/>
            <person name="Earl A."/>
            <person name="Ward D."/>
            <person name="Feldgarden M."/>
            <person name="Gevers D."/>
            <person name="Saerens B."/>
            <person name="Vaneechoutte M."/>
            <person name="Walker B."/>
            <person name="Young S."/>
            <person name="Zeng Q."/>
            <person name="Gargeya S."/>
            <person name="Fitzgerald M."/>
            <person name="Haas B."/>
            <person name="Abouelleil A."/>
            <person name="Allen A.W."/>
            <person name="Alvarado L."/>
            <person name="Arachchi H.M."/>
            <person name="Berlin A.M."/>
            <person name="Chapman S.B."/>
            <person name="Gainer-Dewar J."/>
            <person name="Goldberg J."/>
            <person name="Griggs A."/>
            <person name="Gujja S."/>
            <person name="Hansen M."/>
            <person name="Howarth C."/>
            <person name="Imamovic A."/>
            <person name="Ireland A."/>
            <person name="Larimer J."/>
            <person name="McCowan C."/>
            <person name="Murphy C."/>
            <person name="Pearson M."/>
            <person name="Poon T.W."/>
            <person name="Priest M."/>
            <person name="Roberts A."/>
            <person name="Saif S."/>
            <person name="Shea T."/>
            <person name="Sisk P."/>
            <person name="Sykes S."/>
            <person name="Wortman J."/>
            <person name="Nusbaum C."/>
            <person name="Birren B."/>
        </authorList>
    </citation>
    <scope>NUCLEOTIDE SEQUENCE [LARGE SCALE GENOMIC DNA]</scope>
    <source>
        <strain evidence="10 11">ACS-093-V-SCH5</strain>
    </source>
</reference>
<dbReference type="GO" id="GO:0034775">
    <property type="term" value="P:glutathione transmembrane transport"/>
    <property type="evidence" value="ECO:0007669"/>
    <property type="project" value="InterPro"/>
</dbReference>
<dbReference type="GO" id="GO:0005524">
    <property type="term" value="F:ATP binding"/>
    <property type="evidence" value="ECO:0007669"/>
    <property type="project" value="UniProtKB-KW"/>
</dbReference>
<dbReference type="SUPFAM" id="SSF90123">
    <property type="entry name" value="ABC transporter transmembrane region"/>
    <property type="match status" value="1"/>
</dbReference>
<dbReference type="Proteomes" id="UP000014417">
    <property type="component" value="Unassembled WGS sequence"/>
</dbReference>
<keyword evidence="3" id="KW-0547">Nucleotide-binding</keyword>
<evidence type="ECO:0000256" key="5">
    <source>
        <dbReference type="ARBA" id="ARBA00022989"/>
    </source>
</evidence>
<comment type="subcellular location">
    <subcellularLocation>
        <location evidence="1">Cell membrane</location>
        <topology evidence="1">Multi-pass membrane protein</topology>
    </subcellularLocation>
</comment>
<dbReference type="EMBL" id="AGZR01000009">
    <property type="protein sequence ID" value="EPD32484.1"/>
    <property type="molecule type" value="Genomic_DNA"/>
</dbReference>
<dbReference type="InterPro" id="IPR036640">
    <property type="entry name" value="ABC1_TM_sf"/>
</dbReference>
<evidence type="ECO:0000256" key="6">
    <source>
        <dbReference type="ARBA" id="ARBA00023136"/>
    </source>
</evidence>
<accession>S2WXH7</accession>
<evidence type="ECO:0000313" key="10">
    <source>
        <dbReference type="EMBL" id="EPD32484.1"/>
    </source>
</evidence>
<feature type="domain" description="ABC transmembrane type-1" evidence="9">
    <location>
        <begin position="30"/>
        <end position="310"/>
    </location>
</feature>
<dbReference type="InterPro" id="IPR017871">
    <property type="entry name" value="ABC_transporter-like_CS"/>
</dbReference>
<dbReference type="OrthoDB" id="3237158at2"/>
<gene>
    <name evidence="10" type="ORF">HMPREF9306_02056</name>
</gene>
<dbReference type="InterPro" id="IPR027417">
    <property type="entry name" value="P-loop_NTPase"/>
</dbReference>
<evidence type="ECO:0000256" key="1">
    <source>
        <dbReference type="ARBA" id="ARBA00004651"/>
    </source>
</evidence>
<keyword evidence="4" id="KW-0067">ATP-binding</keyword>